<dbReference type="PROSITE" id="PS00217">
    <property type="entry name" value="SUGAR_TRANSPORT_2"/>
    <property type="match status" value="1"/>
</dbReference>
<evidence type="ECO:0000313" key="7">
    <source>
        <dbReference type="EnsemblMetazoa" id="AFAF008295-PA"/>
    </source>
</evidence>
<feature type="domain" description="Major facilitator superfamily (MFS) profile" evidence="6">
    <location>
        <begin position="16"/>
        <end position="202"/>
    </location>
</feature>
<dbReference type="PANTHER" id="PTHR48021:SF1">
    <property type="entry name" value="GH07001P-RELATED"/>
    <property type="match status" value="1"/>
</dbReference>
<dbReference type="InterPro" id="IPR050549">
    <property type="entry name" value="MFS_Trehalose_Transporter"/>
</dbReference>
<dbReference type="SUPFAM" id="SSF103473">
    <property type="entry name" value="MFS general substrate transporter"/>
    <property type="match status" value="1"/>
</dbReference>
<keyword evidence="4 5" id="KW-0472">Membrane</keyword>
<dbReference type="InterPro" id="IPR005829">
    <property type="entry name" value="Sugar_transporter_CS"/>
</dbReference>
<organism evidence="7 8">
    <name type="scientific">Anopheles farauti</name>
    <dbReference type="NCBI Taxonomy" id="69004"/>
    <lineage>
        <taxon>Eukaryota</taxon>
        <taxon>Metazoa</taxon>
        <taxon>Ecdysozoa</taxon>
        <taxon>Arthropoda</taxon>
        <taxon>Hexapoda</taxon>
        <taxon>Insecta</taxon>
        <taxon>Pterygota</taxon>
        <taxon>Neoptera</taxon>
        <taxon>Endopterygota</taxon>
        <taxon>Diptera</taxon>
        <taxon>Nematocera</taxon>
        <taxon>Culicoidea</taxon>
        <taxon>Culicidae</taxon>
        <taxon>Anophelinae</taxon>
        <taxon>Anopheles</taxon>
    </lineage>
</organism>
<dbReference type="InterPro" id="IPR005828">
    <property type="entry name" value="MFS_sugar_transport-like"/>
</dbReference>
<evidence type="ECO:0000259" key="6">
    <source>
        <dbReference type="PROSITE" id="PS50850"/>
    </source>
</evidence>
<evidence type="ECO:0000256" key="4">
    <source>
        <dbReference type="ARBA" id="ARBA00023136"/>
    </source>
</evidence>
<dbReference type="GO" id="GO:0016020">
    <property type="term" value="C:membrane"/>
    <property type="evidence" value="ECO:0007669"/>
    <property type="project" value="UniProtKB-SubCell"/>
</dbReference>
<feature type="transmembrane region" description="Helical" evidence="5">
    <location>
        <begin position="55"/>
        <end position="78"/>
    </location>
</feature>
<protein>
    <recommendedName>
        <fullName evidence="6">Major facilitator superfamily (MFS) profile domain-containing protein</fullName>
    </recommendedName>
</protein>
<feature type="transmembrane region" description="Helical" evidence="5">
    <location>
        <begin position="112"/>
        <end position="132"/>
    </location>
</feature>
<dbReference type="VEuPathDB" id="VectorBase:AFAF008295"/>
<dbReference type="Proteomes" id="UP000075886">
    <property type="component" value="Unassembled WGS sequence"/>
</dbReference>
<evidence type="ECO:0000256" key="2">
    <source>
        <dbReference type="ARBA" id="ARBA00022692"/>
    </source>
</evidence>
<sequence>MAKLPHFFPNQNQYLAALAASYGVLTIGMVFGWSAPAGPRILEKGEGIVDLTDDQFSWTVAFMPVGGALVAIPCGLMLKSEGRKNTILFFVLPLLMGWVLLTWAQAVAMMYLGRMLQGMAAGAFTMSVPIYIGEIADQRIRGTVGSFFQLMLNLGMLLSFSISIGVNVFQLNIISGFIVLLFGPLFMLMPETPSCLVSKIGS</sequence>
<feature type="transmembrane region" description="Helical" evidence="5">
    <location>
        <begin position="144"/>
        <end position="162"/>
    </location>
</feature>
<evidence type="ECO:0000256" key="5">
    <source>
        <dbReference type="SAM" id="Phobius"/>
    </source>
</evidence>
<dbReference type="STRING" id="69004.A0A182QE37"/>
<dbReference type="InterPro" id="IPR036259">
    <property type="entry name" value="MFS_trans_sf"/>
</dbReference>
<feature type="transmembrane region" description="Helical" evidence="5">
    <location>
        <begin position="168"/>
        <end position="189"/>
    </location>
</feature>
<keyword evidence="2 5" id="KW-0812">Transmembrane</keyword>
<name>A0A182QE37_9DIPT</name>
<keyword evidence="8" id="KW-1185">Reference proteome</keyword>
<dbReference type="EnsemblMetazoa" id="AFAF008295-RA">
    <property type="protein sequence ID" value="AFAF008295-PA"/>
    <property type="gene ID" value="AFAF008295"/>
</dbReference>
<dbReference type="GO" id="GO:0022857">
    <property type="term" value="F:transmembrane transporter activity"/>
    <property type="evidence" value="ECO:0007669"/>
    <property type="project" value="InterPro"/>
</dbReference>
<evidence type="ECO:0000256" key="1">
    <source>
        <dbReference type="ARBA" id="ARBA00004141"/>
    </source>
</evidence>
<keyword evidence="3 5" id="KW-1133">Transmembrane helix</keyword>
<comment type="subcellular location">
    <subcellularLocation>
        <location evidence="1">Membrane</location>
        <topology evidence="1">Multi-pass membrane protein</topology>
    </subcellularLocation>
</comment>
<reference evidence="8" key="1">
    <citation type="submission" date="2014-01" db="EMBL/GenBank/DDBJ databases">
        <title>The Genome Sequence of Anopheles farauti FAR1 (V2).</title>
        <authorList>
            <consortium name="The Broad Institute Genomics Platform"/>
            <person name="Neafsey D.E."/>
            <person name="Besansky N."/>
            <person name="Howell P."/>
            <person name="Walton C."/>
            <person name="Young S.K."/>
            <person name="Zeng Q."/>
            <person name="Gargeya S."/>
            <person name="Fitzgerald M."/>
            <person name="Haas B."/>
            <person name="Abouelleil A."/>
            <person name="Allen A.W."/>
            <person name="Alvarado L."/>
            <person name="Arachchi H.M."/>
            <person name="Berlin A.M."/>
            <person name="Chapman S.B."/>
            <person name="Gainer-Dewar J."/>
            <person name="Goldberg J."/>
            <person name="Griggs A."/>
            <person name="Gujja S."/>
            <person name="Hansen M."/>
            <person name="Howarth C."/>
            <person name="Imamovic A."/>
            <person name="Ireland A."/>
            <person name="Larimer J."/>
            <person name="McCowan C."/>
            <person name="Murphy C."/>
            <person name="Pearson M."/>
            <person name="Poon T.W."/>
            <person name="Priest M."/>
            <person name="Roberts A."/>
            <person name="Saif S."/>
            <person name="Shea T."/>
            <person name="Sisk P."/>
            <person name="Sykes S."/>
            <person name="Wortman J."/>
            <person name="Nusbaum C."/>
            <person name="Birren B."/>
        </authorList>
    </citation>
    <scope>NUCLEOTIDE SEQUENCE [LARGE SCALE GENOMIC DNA]</scope>
    <source>
        <strain evidence="8">FAR1</strain>
    </source>
</reference>
<reference evidence="7" key="2">
    <citation type="submission" date="2020-05" db="UniProtKB">
        <authorList>
            <consortium name="EnsemblMetazoa"/>
        </authorList>
    </citation>
    <scope>IDENTIFICATION</scope>
    <source>
        <strain evidence="7">FAR1</strain>
    </source>
</reference>
<dbReference type="Gene3D" id="1.20.1250.20">
    <property type="entry name" value="MFS general substrate transporter like domains"/>
    <property type="match status" value="1"/>
</dbReference>
<feature type="transmembrane region" description="Helical" evidence="5">
    <location>
        <begin position="12"/>
        <end position="35"/>
    </location>
</feature>
<dbReference type="PANTHER" id="PTHR48021">
    <property type="match status" value="1"/>
</dbReference>
<dbReference type="InterPro" id="IPR020846">
    <property type="entry name" value="MFS_dom"/>
</dbReference>
<proteinExistence type="predicted"/>
<dbReference type="EMBL" id="AXCN02000193">
    <property type="status" value="NOT_ANNOTATED_CDS"/>
    <property type="molecule type" value="Genomic_DNA"/>
</dbReference>
<dbReference type="AlphaFoldDB" id="A0A182QE37"/>
<evidence type="ECO:0000256" key="3">
    <source>
        <dbReference type="ARBA" id="ARBA00022989"/>
    </source>
</evidence>
<dbReference type="Pfam" id="PF00083">
    <property type="entry name" value="Sugar_tr"/>
    <property type="match status" value="1"/>
</dbReference>
<accession>A0A182QE37</accession>
<dbReference type="PROSITE" id="PS50850">
    <property type="entry name" value="MFS"/>
    <property type="match status" value="1"/>
</dbReference>
<feature type="transmembrane region" description="Helical" evidence="5">
    <location>
        <begin position="87"/>
        <end position="106"/>
    </location>
</feature>
<evidence type="ECO:0000313" key="8">
    <source>
        <dbReference type="Proteomes" id="UP000075886"/>
    </source>
</evidence>